<feature type="compositionally biased region" description="Polar residues" evidence="1">
    <location>
        <begin position="864"/>
        <end position="881"/>
    </location>
</feature>
<feature type="region of interest" description="Disordered" evidence="1">
    <location>
        <begin position="921"/>
        <end position="1015"/>
    </location>
</feature>
<feature type="region of interest" description="Disordered" evidence="1">
    <location>
        <begin position="1158"/>
        <end position="1194"/>
    </location>
</feature>
<organism evidence="3 4">
    <name type="scientific">Pocillopora damicornis</name>
    <name type="common">Cauliflower coral</name>
    <name type="synonym">Millepora damicornis</name>
    <dbReference type="NCBI Taxonomy" id="46731"/>
    <lineage>
        <taxon>Eukaryota</taxon>
        <taxon>Metazoa</taxon>
        <taxon>Cnidaria</taxon>
        <taxon>Anthozoa</taxon>
        <taxon>Hexacorallia</taxon>
        <taxon>Scleractinia</taxon>
        <taxon>Astrocoeniina</taxon>
        <taxon>Pocilloporidae</taxon>
        <taxon>Pocillopora</taxon>
    </lineage>
</organism>
<feature type="compositionally biased region" description="Polar residues" evidence="1">
    <location>
        <begin position="965"/>
        <end position="989"/>
    </location>
</feature>
<name>A0A3M6UR17_POCDA</name>
<protein>
    <recommendedName>
        <fullName evidence="2">HAUS augmin-like complex subunit 6 N-terminal domain-containing protein</fullName>
    </recommendedName>
</protein>
<feature type="compositionally biased region" description="Polar residues" evidence="1">
    <location>
        <begin position="509"/>
        <end position="519"/>
    </location>
</feature>
<keyword evidence="4" id="KW-1185">Reference proteome</keyword>
<dbReference type="PANTHER" id="PTHR16151">
    <property type="entry name" value="HAUS AUGMIN-LIKE COMPLEX SUBUNIT 6"/>
    <property type="match status" value="1"/>
</dbReference>
<gene>
    <name evidence="3" type="ORF">pdam_00010405</name>
</gene>
<dbReference type="InterPro" id="IPR028163">
    <property type="entry name" value="HAUS_6_N"/>
</dbReference>
<dbReference type="Pfam" id="PF14661">
    <property type="entry name" value="HAUS6_N"/>
    <property type="match status" value="1"/>
</dbReference>
<feature type="region of interest" description="Disordered" evidence="1">
    <location>
        <begin position="860"/>
        <end position="881"/>
    </location>
</feature>
<dbReference type="GO" id="GO:0070652">
    <property type="term" value="C:HAUS complex"/>
    <property type="evidence" value="ECO:0007669"/>
    <property type="project" value="InterPro"/>
</dbReference>
<proteinExistence type="predicted"/>
<feature type="compositionally biased region" description="Polar residues" evidence="1">
    <location>
        <begin position="1167"/>
        <end position="1178"/>
    </location>
</feature>
<evidence type="ECO:0000259" key="2">
    <source>
        <dbReference type="Pfam" id="PF14661"/>
    </source>
</evidence>
<feature type="region of interest" description="Disordered" evidence="1">
    <location>
        <begin position="473"/>
        <end position="532"/>
    </location>
</feature>
<comment type="caution">
    <text evidence="3">The sequence shown here is derived from an EMBL/GenBank/DDBJ whole genome shotgun (WGS) entry which is preliminary data.</text>
</comment>
<dbReference type="PANTHER" id="PTHR16151:SF2">
    <property type="entry name" value="HAUS AUGMIN-LIKE COMPLEX SUBUNIT 6"/>
    <property type="match status" value="1"/>
</dbReference>
<evidence type="ECO:0000256" key="1">
    <source>
        <dbReference type="SAM" id="MobiDB-lite"/>
    </source>
</evidence>
<evidence type="ECO:0000313" key="4">
    <source>
        <dbReference type="Proteomes" id="UP000275408"/>
    </source>
</evidence>
<dbReference type="GO" id="GO:0008017">
    <property type="term" value="F:microtubule binding"/>
    <property type="evidence" value="ECO:0007669"/>
    <property type="project" value="TreeGrafter"/>
</dbReference>
<accession>A0A3M6UR17</accession>
<dbReference type="InterPro" id="IPR026797">
    <property type="entry name" value="HAUS_6"/>
</dbReference>
<sequence>MAETSKPVGIMPNHLDLREISFTNLLLLDFNPEEMESKYRVVFNRDMFALPNKKAMEVVMHFLFTRLHPQLAYEEFRDCWPVRDKILEQQFRKVCFNWVSRVQKEDPEARLPRIVQSLFHSPGGDRFYSFLHHFSLYVLTKVMYRDHGKIISIPTFPTKTVHNHSFTHVMSKALEAHFVVLKKRFIEFAQHAVEVENHWKEFAMESTKEFRILVKKKRDLERHILELDGVIATRGKSVGIRTDYQEDVEALKRTQYLQKVRDLWTGIAEFHSMQGPQRKIVDTVLMGEANNYHIDVSDIEPRVPDMLLRDSEREIKKRNIEDTYCGGKVNLLSLIQLWNLSLYKIREQICQEPLPSLDDYCPTVRSAFHTHEAHLTNTKSLRAAIEETMPAMKESIKELKLQCYRMLEQKPSKATQGPVVFNLGLVPPTPPVSFAPADTPMAQRITSFEDSLKLSPETVSTPDVIQAWTKSARTKQLHGEKESLLKPKNKKEKSSRLPRPIQYCHATEILNTKTATSQSTEKKKKPSQPYVEKSLPYSSYVTPRAEQVEIVPKHQSLKPTVQNILADQIADAVAVQETTSSSLSSSSSSSRATTPQSDILRSLLQPQALEDPAGALGQDAFKPRDRIPRTPAKSDGYKGVKEETLTRQNAETKTGRLLQTILDESTETSTPSPVRGGLSRDTPPPDVSGATYSEGKMSSSPLRTSLVHEKSPERGASSLRLFSSLNHSSDKLAYSTSVHESFNRTTFQPTPKSVKKSLFEESPLQQETSQHQKKVTPAQPTTSLTTMSDELPLSIGQSPSLEFWLRPQGGYLDFNVQETATSPTTDLSLDETPLESGNSSFNGIEFFSRFTEKIPLNTDKAKTSVRTSQPDNTSSAHASSKSGAFVAQTALQNVPSSITEVDTSALIQRLNKIKLTQLSFSSPHAAPSGPSESHAADNSTSKQDEREGQTPSDSSLLASRLDQIKQAQKSQQVTPGANTDGDLSNSRTSEPALLTPLTPSSRSTPDEDGIKNDFANFSFNSPQLITSVSGSPSSPIDIDLSGQTPFRQKNGVGFTSPLQETPHLLEELYEGIPWETATPSLPERTSHKVESGLAEKGSISPGVNGLYSSSPYNISTPLLLSCVHMPNGASEVPSSKQTFSSSGGNTFQDEIDVSRRHDLPSPFSHRGSLTSHVTSPWPQESHHSPVVGQLIDFD</sequence>
<dbReference type="GO" id="GO:1990498">
    <property type="term" value="C:mitotic spindle microtubule"/>
    <property type="evidence" value="ECO:0007669"/>
    <property type="project" value="TreeGrafter"/>
</dbReference>
<feature type="region of interest" description="Disordered" evidence="1">
    <location>
        <begin position="761"/>
        <end position="785"/>
    </location>
</feature>
<feature type="compositionally biased region" description="Basic and acidic residues" evidence="1">
    <location>
        <begin position="635"/>
        <end position="645"/>
    </location>
</feature>
<dbReference type="STRING" id="46731.A0A3M6UR17"/>
<dbReference type="GO" id="GO:0051225">
    <property type="term" value="P:spindle assembly"/>
    <property type="evidence" value="ECO:0007669"/>
    <property type="project" value="InterPro"/>
</dbReference>
<feature type="region of interest" description="Disordered" evidence="1">
    <location>
        <begin position="613"/>
        <end position="714"/>
    </location>
</feature>
<evidence type="ECO:0000313" key="3">
    <source>
        <dbReference type="EMBL" id="RMX56095.1"/>
    </source>
</evidence>
<dbReference type="AlphaFoldDB" id="A0A3M6UR17"/>
<reference evidence="3 4" key="1">
    <citation type="journal article" date="2018" name="Sci. Rep.">
        <title>Comparative analysis of the Pocillopora damicornis genome highlights role of immune system in coral evolution.</title>
        <authorList>
            <person name="Cunning R."/>
            <person name="Bay R.A."/>
            <person name="Gillette P."/>
            <person name="Baker A.C."/>
            <person name="Traylor-Knowles N."/>
        </authorList>
    </citation>
    <scope>NUCLEOTIDE SEQUENCE [LARGE SCALE GENOMIC DNA]</scope>
    <source>
        <strain evidence="3">RSMAS</strain>
        <tissue evidence="3">Whole animal</tissue>
    </source>
</reference>
<dbReference type="Proteomes" id="UP000275408">
    <property type="component" value="Unassembled WGS sequence"/>
</dbReference>
<dbReference type="EMBL" id="RCHS01000927">
    <property type="protein sequence ID" value="RMX56095.1"/>
    <property type="molecule type" value="Genomic_DNA"/>
</dbReference>
<dbReference type="OrthoDB" id="5575722at2759"/>
<feature type="domain" description="HAUS augmin-like complex subunit 6 N-terminal" evidence="2">
    <location>
        <begin position="22"/>
        <end position="264"/>
    </location>
</feature>